<dbReference type="SUPFAM" id="SSF56281">
    <property type="entry name" value="Metallo-hydrolase/oxidoreductase"/>
    <property type="match status" value="1"/>
</dbReference>
<protein>
    <recommendedName>
        <fullName evidence="5">MBL fold metallo-hydrolase</fullName>
    </recommendedName>
</protein>
<name>A0A9W6J4E4_9HYPH</name>
<evidence type="ECO:0000313" key="3">
    <source>
        <dbReference type="EMBL" id="GLK69591.1"/>
    </source>
</evidence>
<organism evidence="3 4">
    <name type="scientific">Hansschlegelia plantiphila</name>
    <dbReference type="NCBI Taxonomy" id="374655"/>
    <lineage>
        <taxon>Bacteria</taxon>
        <taxon>Pseudomonadati</taxon>
        <taxon>Pseudomonadota</taxon>
        <taxon>Alphaproteobacteria</taxon>
        <taxon>Hyphomicrobiales</taxon>
        <taxon>Methylopilaceae</taxon>
        <taxon>Hansschlegelia</taxon>
    </lineage>
</organism>
<comment type="caution">
    <text evidence="3">The sequence shown here is derived from an EMBL/GenBank/DDBJ whole genome shotgun (WGS) entry which is preliminary data.</text>
</comment>
<evidence type="ECO:0008006" key="5">
    <source>
        <dbReference type="Google" id="ProtNLM"/>
    </source>
</evidence>
<reference evidence="3" key="1">
    <citation type="journal article" date="2014" name="Int. J. Syst. Evol. Microbiol.">
        <title>Complete genome sequence of Corynebacterium casei LMG S-19264T (=DSM 44701T), isolated from a smear-ripened cheese.</title>
        <authorList>
            <consortium name="US DOE Joint Genome Institute (JGI-PGF)"/>
            <person name="Walter F."/>
            <person name="Albersmeier A."/>
            <person name="Kalinowski J."/>
            <person name="Ruckert C."/>
        </authorList>
    </citation>
    <scope>NUCLEOTIDE SEQUENCE</scope>
    <source>
        <strain evidence="3">VKM B-2347</strain>
    </source>
</reference>
<dbReference type="AlphaFoldDB" id="A0A9W6J4E4"/>
<dbReference type="GO" id="GO:0005737">
    <property type="term" value="C:cytoplasm"/>
    <property type="evidence" value="ECO:0007669"/>
    <property type="project" value="TreeGrafter"/>
</dbReference>
<proteinExistence type="inferred from homology"/>
<evidence type="ECO:0000256" key="2">
    <source>
        <dbReference type="SAM" id="MobiDB-lite"/>
    </source>
</evidence>
<evidence type="ECO:0000313" key="4">
    <source>
        <dbReference type="Proteomes" id="UP001143372"/>
    </source>
</evidence>
<accession>A0A9W6J4E4</accession>
<evidence type="ECO:0000256" key="1">
    <source>
        <dbReference type="ARBA" id="ARBA00010303"/>
    </source>
</evidence>
<sequence>MFIETMGHATLALYRDGERPVLLTDPWLTGSCYWRSWWIENYPSAEDLARLRAARYVYLTHEHPDHLHLPSLRLLGPDGPEILTPDFLEMKMDGFLRGEGFRVRRLAPGVWTELDPEVAAMSLPIWNNDSILILSTPEAFIVDLNDAKPDQRIFRKLAALRATAPGRRCVVLRSHSPASPANSFFVDGGRLERTSKAQFVRAARNACRRIGATDFMPFASQSVFRRSDSEWANAYKVGLSDLRRHWRDAPTRLLPPYTRLDLATGETSSRDPASFDPHDTPETRALIAEQEAANAAVTLEDADLDRLRAQLGELRVFLLALFPRGFGVTAGGLSLHYDPRRGRLERRPTTGHFRLTIPPLALKEALTFGHVGDLCIPMFTSVHLDGRTAPRRVEAFFMLLTLRDYGYLGSARRMGRWAAWALRESLRRLPAPPPPPSPKATA</sequence>
<keyword evidence="4" id="KW-1185">Reference proteome</keyword>
<dbReference type="RefSeq" id="WP_271169809.1">
    <property type="nucleotide sequence ID" value="NZ_BSFI01000022.1"/>
</dbReference>
<dbReference type="GO" id="GO:0046381">
    <property type="term" value="P:CMP-N-acetylneuraminate metabolic process"/>
    <property type="evidence" value="ECO:0007669"/>
    <property type="project" value="TreeGrafter"/>
</dbReference>
<reference evidence="3" key="2">
    <citation type="submission" date="2023-01" db="EMBL/GenBank/DDBJ databases">
        <authorList>
            <person name="Sun Q."/>
            <person name="Evtushenko L."/>
        </authorList>
    </citation>
    <scope>NUCLEOTIDE SEQUENCE</scope>
    <source>
        <strain evidence="3">VKM B-2347</strain>
    </source>
</reference>
<comment type="similarity">
    <text evidence="1">Belongs to the CMP-Neu5Ac hydroxylase family.</text>
</comment>
<dbReference type="PANTHER" id="PTHR46522">
    <property type="entry name" value="CYTIDINE MONOPHOSPHATE-N-ACETYLNEURAMINIC ACID HYDROXYLASE"/>
    <property type="match status" value="1"/>
</dbReference>
<gene>
    <name evidence="3" type="ORF">GCM10008179_32290</name>
</gene>
<dbReference type="InterPro" id="IPR027033">
    <property type="entry name" value="Cnh"/>
</dbReference>
<dbReference type="EMBL" id="BSFI01000022">
    <property type="protein sequence ID" value="GLK69591.1"/>
    <property type="molecule type" value="Genomic_DNA"/>
</dbReference>
<dbReference type="Proteomes" id="UP001143372">
    <property type="component" value="Unassembled WGS sequence"/>
</dbReference>
<feature type="region of interest" description="Disordered" evidence="2">
    <location>
        <begin position="261"/>
        <end position="280"/>
    </location>
</feature>
<dbReference type="PANTHER" id="PTHR46522:SF1">
    <property type="entry name" value="INACTIVE CYTIDINE MONOPHOSPHATE-N-ACETYLNEURAMINIC ACID HYDROXYLASE"/>
    <property type="match status" value="1"/>
</dbReference>
<dbReference type="GO" id="GO:0030338">
    <property type="term" value="F:CMP-N-acetylneuraminate monooxygenase activity"/>
    <property type="evidence" value="ECO:0007669"/>
    <property type="project" value="TreeGrafter"/>
</dbReference>
<dbReference type="Gene3D" id="3.60.15.10">
    <property type="entry name" value="Ribonuclease Z/Hydroxyacylglutathione hydrolase-like"/>
    <property type="match status" value="1"/>
</dbReference>
<dbReference type="InterPro" id="IPR036866">
    <property type="entry name" value="RibonucZ/Hydroxyglut_hydro"/>
</dbReference>